<evidence type="ECO:0000313" key="2">
    <source>
        <dbReference type="EMBL" id="EMS32191.1"/>
    </source>
</evidence>
<proteinExistence type="predicted"/>
<comment type="caution">
    <text evidence="2">The sequence shown here is derived from an EMBL/GenBank/DDBJ whole genome shotgun (WGS) entry which is preliminary data.</text>
</comment>
<evidence type="ECO:0000256" key="1">
    <source>
        <dbReference type="SAM" id="MobiDB-lite"/>
    </source>
</evidence>
<protein>
    <submittedName>
        <fullName evidence="2">Uncharacterized protein</fullName>
    </submittedName>
</protein>
<feature type="region of interest" description="Disordered" evidence="1">
    <location>
        <begin position="1"/>
        <end position="50"/>
    </location>
</feature>
<name>M7Y4K9_9BACT</name>
<keyword evidence="3" id="KW-1185">Reference proteome</keyword>
<evidence type="ECO:0000313" key="3">
    <source>
        <dbReference type="Proteomes" id="UP000010953"/>
    </source>
</evidence>
<accession>M7Y4K9</accession>
<sequence>MQSAQKGKIARKDAKTPRIQRHVYHHHEPKPHSEEKIATNAKIPPTATEH</sequence>
<dbReference type="AlphaFoldDB" id="M7Y4K9"/>
<dbReference type="InParanoid" id="M7Y4K9"/>
<reference evidence="2" key="1">
    <citation type="submission" date="2013-01" db="EMBL/GenBank/DDBJ databases">
        <title>Genome assembly of Mariniradius saccharolyticus AK6.</title>
        <authorList>
            <person name="Vaidya B."/>
            <person name="Khatri I."/>
            <person name="Tanuku N.R.S."/>
            <person name="Subramanian S."/>
            <person name="Pinnaka A."/>
        </authorList>
    </citation>
    <scope>NUCLEOTIDE SEQUENCE [LARGE SCALE GENOMIC DNA]</scope>
    <source>
        <strain evidence="2">AK6</strain>
    </source>
</reference>
<organism evidence="2 3">
    <name type="scientific">Mariniradius saccharolyticus AK6</name>
    <dbReference type="NCBI Taxonomy" id="1239962"/>
    <lineage>
        <taxon>Bacteria</taxon>
        <taxon>Pseudomonadati</taxon>
        <taxon>Bacteroidota</taxon>
        <taxon>Cytophagia</taxon>
        <taxon>Cytophagales</taxon>
        <taxon>Cyclobacteriaceae</taxon>
        <taxon>Mariniradius</taxon>
    </lineage>
</organism>
<gene>
    <name evidence="2" type="ORF">C943_01453</name>
</gene>
<dbReference type="Proteomes" id="UP000010953">
    <property type="component" value="Unassembled WGS sequence"/>
</dbReference>
<dbReference type="EMBL" id="AMZY02000014">
    <property type="protein sequence ID" value="EMS32191.1"/>
    <property type="molecule type" value="Genomic_DNA"/>
</dbReference>
<feature type="compositionally biased region" description="Basic residues" evidence="1">
    <location>
        <begin position="18"/>
        <end position="29"/>
    </location>
</feature>